<dbReference type="AlphaFoldDB" id="A0A1M2V3F6"/>
<dbReference type="Pfam" id="PF23562">
    <property type="entry name" value="AMP-binding_C_3"/>
    <property type="match status" value="1"/>
</dbReference>
<dbReference type="Proteomes" id="UP000184267">
    <property type="component" value="Unassembled WGS sequence"/>
</dbReference>
<dbReference type="OMA" id="LMGIEWR"/>
<comment type="caution">
    <text evidence="4">The sequence shown here is derived from an EMBL/GenBank/DDBJ whole genome shotgun (WGS) entry which is preliminary data.</text>
</comment>
<dbReference type="InterPro" id="IPR051414">
    <property type="entry name" value="Adenylate-forming_Reductase"/>
</dbReference>
<dbReference type="InterPro" id="IPR000873">
    <property type="entry name" value="AMP-dep_synth/lig_dom"/>
</dbReference>
<keyword evidence="1" id="KW-0596">Phosphopantetheine</keyword>
<proteinExistence type="predicted"/>
<dbReference type="SMART" id="SM00823">
    <property type="entry name" value="PKS_PP"/>
    <property type="match status" value="1"/>
</dbReference>
<dbReference type="SUPFAM" id="SSF47336">
    <property type="entry name" value="ACP-like"/>
    <property type="match status" value="1"/>
</dbReference>
<dbReference type="InterPro" id="IPR020806">
    <property type="entry name" value="PKS_PP-bd"/>
</dbReference>
<dbReference type="GO" id="GO:0031177">
    <property type="term" value="F:phosphopantetheine binding"/>
    <property type="evidence" value="ECO:0007669"/>
    <property type="project" value="InterPro"/>
</dbReference>
<dbReference type="SUPFAM" id="SSF56801">
    <property type="entry name" value="Acetyl-CoA synthetase-like"/>
    <property type="match status" value="1"/>
</dbReference>
<keyword evidence="5" id="KW-1185">Reference proteome</keyword>
<dbReference type="InterPro" id="IPR042099">
    <property type="entry name" value="ANL_N_sf"/>
</dbReference>
<dbReference type="PANTHER" id="PTHR43439">
    <property type="entry name" value="PHENYLACETATE-COENZYME A LIGASE"/>
    <property type="match status" value="1"/>
</dbReference>
<organism evidence="4 5">
    <name type="scientific">Trametes pubescens</name>
    <name type="common">White-rot fungus</name>
    <dbReference type="NCBI Taxonomy" id="154538"/>
    <lineage>
        <taxon>Eukaryota</taxon>
        <taxon>Fungi</taxon>
        <taxon>Dikarya</taxon>
        <taxon>Basidiomycota</taxon>
        <taxon>Agaricomycotina</taxon>
        <taxon>Agaricomycetes</taxon>
        <taxon>Polyporales</taxon>
        <taxon>Polyporaceae</taxon>
        <taxon>Trametes</taxon>
    </lineage>
</organism>
<evidence type="ECO:0000256" key="1">
    <source>
        <dbReference type="ARBA" id="ARBA00022450"/>
    </source>
</evidence>
<sequence length="1076" mass="118470">MPLQLANIPAHLSIEFRSPASAIEKGATIPELYDWHAKENPDYPLFAYHDGEKTEYITYSSANRAMDRAARYVLSGLGPLDFTAEHGAAKLPTVAIFAKADSITYFCTAVGVFRAGCTAFLVSTRNGAAGVADMLKRTGASQIFVSQDATIRDIALEALSHVPAGQVTLREMPVFEDLFPTASQAGNTAFEAEVEFPKVHDVNAVAAILHSSGSTSFPKTIPWTHKRFLFIGHEAQIGKSDMTRAIWGCHATPIFHAMGAFMISSAPICGFVLAVFKPTTPPVFPTPDSVWHGLIATKVDYAFTVPAFIEEWSRDPAKVEAMKQMRGIIFGGAPLNQEKGDALAAQGVNLCSAYGLTEVGNVNLFTRSSRDADWAYFQPTPSLEFEFRPHGDNKYEVIVFSDPENPLPAVNTKINGRDAYATNDLVEPHPTKPNLWRVYGRADEQIMLSNGEKTNPLPIESTINEDPHVKSSMMFGRGKFQNGILIEPEEEFQVDPQNVREVEAFRNKIWPTVERANATAPQHSRIFKEMIIVTSPSKPFQLNAKGMPRRGFILKQYEEEIEELYRQVEDSSQSGVPAPSVWDQASVLSFVRAVVEQTLRRTIADDDDIFRSGGDSLQATYIRNTLIRAVRDTDVKAAARLPANLVFQAPTVAGLADVVHRVLSNADAVGTTARTPQDLWKYVEKYSANFPARPASLVDRAESAKDVVLITGTTGGFGCDALEHLLRDERVERVYAFNRAGSNALERQHAQFRARGLDEALLASPKFRMVEAVLHEPGFGVESALLDEVRQSITHIMHNAWKVNFNLAVSSFEPDLQGARNLIDLAISSPYTKAPTVVFVGSISVFTNYDGPSPAPEASLDDPTTAFGSGYPEGKWVTEHVLQNVAKERGVHTVVMRLGQVTGNRVGYWNEKEWFPSLVKSAQFQRCLPDIDGAVSWIPGYEAAKAFTEMRHSSHPFLHLVHPKPVSWHTLIASIAKELGDVPLVPYGEWLSALQRSVSEGDAAEIELMRANPALRLLPFFQSVNQHASPDREPLGLVYLSTEKSTAVSEALANLPQLDADRAKGWLTAWKSAGFL</sequence>
<name>A0A1M2V3F6_TRAPU</name>
<evidence type="ECO:0000313" key="5">
    <source>
        <dbReference type="Proteomes" id="UP000184267"/>
    </source>
</evidence>
<protein>
    <submittedName>
        <fullName evidence="4">Linear gramicidin synthase subunit D</fullName>
    </submittedName>
</protein>
<dbReference type="SUPFAM" id="SSF51735">
    <property type="entry name" value="NAD(P)-binding Rossmann-fold domains"/>
    <property type="match status" value="1"/>
</dbReference>
<dbReference type="Gene3D" id="3.40.50.720">
    <property type="entry name" value="NAD(P)-binding Rossmann-like Domain"/>
    <property type="match status" value="1"/>
</dbReference>
<dbReference type="Gene3D" id="3.40.50.12780">
    <property type="entry name" value="N-terminal domain of ligase-like"/>
    <property type="match status" value="1"/>
</dbReference>
<dbReference type="EMBL" id="MNAD01001700">
    <property type="protein sequence ID" value="OJT02113.1"/>
    <property type="molecule type" value="Genomic_DNA"/>
</dbReference>
<keyword evidence="2" id="KW-0597">Phosphoprotein</keyword>
<gene>
    <name evidence="4" type="ORF">TRAPUB_7408</name>
</gene>
<dbReference type="PROSITE" id="PS00455">
    <property type="entry name" value="AMP_BINDING"/>
    <property type="match status" value="1"/>
</dbReference>
<evidence type="ECO:0000256" key="2">
    <source>
        <dbReference type="ARBA" id="ARBA00022553"/>
    </source>
</evidence>
<dbReference type="PANTHER" id="PTHR43439:SF2">
    <property type="entry name" value="ENZYME, PUTATIVE (JCVI)-RELATED"/>
    <property type="match status" value="1"/>
</dbReference>
<dbReference type="Pfam" id="PF07993">
    <property type="entry name" value="NAD_binding_4"/>
    <property type="match status" value="1"/>
</dbReference>
<dbReference type="InterPro" id="IPR036291">
    <property type="entry name" value="NAD(P)-bd_dom_sf"/>
</dbReference>
<dbReference type="InterPro" id="IPR013120">
    <property type="entry name" value="FAR_NAD-bd"/>
</dbReference>
<dbReference type="InterPro" id="IPR036736">
    <property type="entry name" value="ACP-like_sf"/>
</dbReference>
<evidence type="ECO:0000313" key="4">
    <source>
        <dbReference type="EMBL" id="OJT02113.1"/>
    </source>
</evidence>
<evidence type="ECO:0000259" key="3">
    <source>
        <dbReference type="PROSITE" id="PS50075"/>
    </source>
</evidence>
<dbReference type="Pfam" id="PF00550">
    <property type="entry name" value="PP-binding"/>
    <property type="match status" value="1"/>
</dbReference>
<dbReference type="PROSITE" id="PS50075">
    <property type="entry name" value="CARRIER"/>
    <property type="match status" value="1"/>
</dbReference>
<dbReference type="STRING" id="154538.A0A1M2V3F6"/>
<dbReference type="Pfam" id="PF00501">
    <property type="entry name" value="AMP-binding"/>
    <property type="match status" value="1"/>
</dbReference>
<dbReference type="InterPro" id="IPR009081">
    <property type="entry name" value="PP-bd_ACP"/>
</dbReference>
<reference evidence="4 5" key="1">
    <citation type="submission" date="2016-10" db="EMBL/GenBank/DDBJ databases">
        <title>Genome sequence of the basidiomycete white-rot fungus Trametes pubescens.</title>
        <authorList>
            <person name="Makela M.R."/>
            <person name="Granchi Z."/>
            <person name="Peng M."/>
            <person name="De Vries R.P."/>
            <person name="Grigoriev I."/>
            <person name="Riley R."/>
            <person name="Hilden K."/>
        </authorList>
    </citation>
    <scope>NUCLEOTIDE SEQUENCE [LARGE SCALE GENOMIC DNA]</scope>
    <source>
        <strain evidence="4 5">FBCC735</strain>
    </source>
</reference>
<dbReference type="InterPro" id="IPR020845">
    <property type="entry name" value="AMP-binding_CS"/>
</dbReference>
<dbReference type="OrthoDB" id="429813at2759"/>
<accession>A0A1M2V3F6</accession>
<feature type="domain" description="Carrier" evidence="3">
    <location>
        <begin position="581"/>
        <end position="663"/>
    </location>
</feature>
<dbReference type="Gene3D" id="1.10.1200.10">
    <property type="entry name" value="ACP-like"/>
    <property type="match status" value="1"/>
</dbReference>